<reference evidence="2 3" key="1">
    <citation type="submission" date="2018-11" db="EMBL/GenBank/DDBJ databases">
        <title>Chryseotalea sanarue gen. nov., sp., nov., a member of the family Cytophagaceae, isolated from a brackish lake in Hamamatsu Japan.</title>
        <authorList>
            <person name="Maejima Y."/>
            <person name="Iino T."/>
            <person name="Muraguchi Y."/>
            <person name="Fukuda K."/>
            <person name="Ohkuma M."/>
            <person name="Moriuchi R."/>
            <person name="Dohra H."/>
            <person name="Kimbara K."/>
            <person name="Shintani M."/>
        </authorList>
    </citation>
    <scope>NUCLEOTIDE SEQUENCE [LARGE SCALE GENOMIC DNA]</scope>
    <source>
        <strain evidence="2 3">Ys</strain>
    </source>
</reference>
<sequence length="988" mass="112848">MRNFAILLCFIAIQAHSQIGVLNNNPPAIKWQQVNTPSIRVIYPRGVEAEAQRVANTLEHIRLAESRTLGKAPRKISVILQNQSSISNAFVSIAPRRSEFFMMPSQNYNFLGSNDWLNLLAVHEYRHVVQFENAITGFNKLFYYAFGPATTAAMANVAVPSWFWEGDAVALETGLTKSGRGRIPNFNMNFRTNLLEGRTFNYDKQYLRSYKHFIPDHYVLGYHMVSYLRERSNDPEIWGKITKRAWNVPFLPFRFSNSIHKYADIRVSKLYKEMANEYKTRWENKLKELSLTSFETVNKRKSKAFTNYHYPNLLDDGSVIAMKSGIGDVDHLVLIKDGVETRIHTQGVVNDGGMLSTANTKVVWNEYEFDPRYRVKTYSVIKAYDVATKQLWKLSSKSRYGAAALSPDGYQVVTVETNTGYQTTVVIIDFFSKQEKKRFENAENHFYAMPRFSNDGKSVVVTKTTPQGKTISTIDVASGLERDILPVTNENIGHPVLEGDILYFNSPVSGIDNIYAYDLKTEKRYQVTSSKYGAFNPALSADGKTLFYNDQGRDGLDVVKMPVDPVLWKEVSFTKPVKTFFEFLAEQEGRPNLLDSIPQIELSTKRYSKLSGIINPVSWGAYFDSNLTSTTLGITSRNILSTTAVSAGYDYNIAENSGSWNTTLSYQAWLPIVDISASFANRSVNEGDVQIRVIERNPTPPQDTTRNELIKRNLTLDWEERNVSVGLRIPLLLTRSKYNSGLTISNNIGYTKVSSFTNSLYQDARFAPAETLNDTITRVYTLRNYVGNNNLVFNRFRVNAFRYFRQSSRDFLPRWGQTINLDWYKSGFGSDLNGSLFAFYSQLFFPGLFKHHSFNGYWAYQRTLYTDDFRTNYVFSNRIPVPRGQSIFRAQQFYSMSANYALPLWYPDVNIGPLVNFQRLRLNAFVDYGFANSPSFDSSQSYLTVGTEVKLDMNILRFVPQLDIGFRVSYGLRPSVSTFEFLLGTINF</sequence>
<evidence type="ECO:0000313" key="3">
    <source>
        <dbReference type="Proteomes" id="UP000288227"/>
    </source>
</evidence>
<dbReference type="PANTHER" id="PTHR36842">
    <property type="entry name" value="PROTEIN TOLB HOMOLOG"/>
    <property type="match status" value="1"/>
</dbReference>
<dbReference type="Gene3D" id="2.120.10.30">
    <property type="entry name" value="TolB, C-terminal domain"/>
    <property type="match status" value="1"/>
</dbReference>
<dbReference type="InterPro" id="IPR011042">
    <property type="entry name" value="6-blade_b-propeller_TolB-like"/>
</dbReference>
<gene>
    <name evidence="2" type="ORF">SanaruYs_01080</name>
</gene>
<comment type="similarity">
    <text evidence="1">Belongs to the TolB family.</text>
</comment>
<dbReference type="AlphaFoldDB" id="A0A401U4J4"/>
<dbReference type="InterPro" id="IPR011659">
    <property type="entry name" value="WD40"/>
</dbReference>
<dbReference type="Pfam" id="PF07676">
    <property type="entry name" value="PD40"/>
    <property type="match status" value="1"/>
</dbReference>
<comment type="caution">
    <text evidence="2">The sequence shown here is derived from an EMBL/GenBank/DDBJ whole genome shotgun (WGS) entry which is preliminary data.</text>
</comment>
<dbReference type="RefSeq" id="WP_127120561.1">
    <property type="nucleotide sequence ID" value="NZ_BHXQ01000001.1"/>
</dbReference>
<dbReference type="OrthoDB" id="9799878at2"/>
<accession>A0A401U4J4</accession>
<evidence type="ECO:0000313" key="2">
    <source>
        <dbReference type="EMBL" id="GCC49894.1"/>
    </source>
</evidence>
<proteinExistence type="inferred from homology"/>
<protein>
    <submittedName>
        <fullName evidence="2">Uncharacterized protein</fullName>
    </submittedName>
</protein>
<name>A0A401U4J4_9BACT</name>
<evidence type="ECO:0000256" key="1">
    <source>
        <dbReference type="ARBA" id="ARBA00009820"/>
    </source>
</evidence>
<organism evidence="2 3">
    <name type="scientific">Chryseotalea sanaruensis</name>
    <dbReference type="NCBI Taxonomy" id="2482724"/>
    <lineage>
        <taxon>Bacteria</taxon>
        <taxon>Pseudomonadati</taxon>
        <taxon>Bacteroidota</taxon>
        <taxon>Cytophagia</taxon>
        <taxon>Cytophagales</taxon>
        <taxon>Chryseotaleaceae</taxon>
        <taxon>Chryseotalea</taxon>
    </lineage>
</organism>
<keyword evidence="3" id="KW-1185">Reference proteome</keyword>
<dbReference type="EMBL" id="BHXQ01000001">
    <property type="protein sequence ID" value="GCC49894.1"/>
    <property type="molecule type" value="Genomic_DNA"/>
</dbReference>
<dbReference type="SUPFAM" id="SSF82171">
    <property type="entry name" value="DPP6 N-terminal domain-like"/>
    <property type="match status" value="1"/>
</dbReference>
<dbReference type="PANTHER" id="PTHR36842:SF1">
    <property type="entry name" value="PROTEIN TOLB"/>
    <property type="match status" value="1"/>
</dbReference>
<dbReference type="Proteomes" id="UP000288227">
    <property type="component" value="Unassembled WGS sequence"/>
</dbReference>